<dbReference type="RefSeq" id="WP_126614491.1">
    <property type="nucleotide sequence ID" value="NZ_CP034562.1"/>
</dbReference>
<sequence length="521" mass="60042">MNTYKIPFETAGLYGKMFLDYLNGTEALKSLYQFEPNLASFDKIIDLRKSFPKEKRTLIVESLKNQYSAIENAPIAQIEALEDENTFTIVTGHQLNIFTGPLFFIYKIAATIHLTQQLKEKYPDCNFIPVYWMATEDHDFEEIASFKLSGKKYTWEHPEATGPVGRLSLEGIDKILDQIKDMPQFFVDAYTDNMTLTEATRSYVHHLFSKYGLVCFDADQAELKSSFKEILIKELFDNTAVVEVEKANAIIESAGYKTQIHARAINLFYMEDKVRLRLEKTPTGFRAVDGDLKWTNQEMMDIVENNPERLSPNVVLRPVLQEFLLPNLAYLGGPAEVIYWLQLKGVFDAYNVFYPMVLPRGFSLFLDTKFSAKWRKMGWPLEELLQPITVIENKLLDEKEELVTSLEAEILQFDSLYASILDKGKAITPNLEKHVLAEKLRGEKRLKHTAAKLRKEGKRKMKEDIERVVCIRECLLPSNVPQERVENLLTFWSKSKGNLLLDTFVKELDPLAFKLNIVVED</sequence>
<proteinExistence type="inferred from homology"/>
<protein>
    <recommendedName>
        <fullName evidence="2">Putative cysteine ligase BshC</fullName>
        <ecNumber evidence="2">6.-.-.-</ecNumber>
    </recommendedName>
</protein>
<dbReference type="AlphaFoldDB" id="A0A3S9P3D5"/>
<dbReference type="NCBIfam" id="TIGR03998">
    <property type="entry name" value="thiol_BshC"/>
    <property type="match status" value="1"/>
</dbReference>
<dbReference type="EMBL" id="CP034562">
    <property type="protein sequence ID" value="AZQ62715.1"/>
    <property type="molecule type" value="Genomic_DNA"/>
</dbReference>
<accession>A0A3S9P3D5</accession>
<organism evidence="5 6">
    <name type="scientific">Flammeovirga pectinis</name>
    <dbReference type="NCBI Taxonomy" id="2494373"/>
    <lineage>
        <taxon>Bacteria</taxon>
        <taxon>Pseudomonadati</taxon>
        <taxon>Bacteroidota</taxon>
        <taxon>Cytophagia</taxon>
        <taxon>Cytophagales</taxon>
        <taxon>Flammeovirgaceae</taxon>
        <taxon>Flammeovirga</taxon>
    </lineage>
</organism>
<evidence type="ECO:0000313" key="6">
    <source>
        <dbReference type="Proteomes" id="UP000267268"/>
    </source>
</evidence>
<keyword evidence="6" id="KW-1185">Reference proteome</keyword>
<gene>
    <name evidence="2 5" type="primary">bshC</name>
    <name evidence="5" type="ORF">EI427_10835</name>
</gene>
<evidence type="ECO:0000256" key="2">
    <source>
        <dbReference type="HAMAP-Rule" id="MF_01867"/>
    </source>
</evidence>
<feature type="domain" description="Bacillithiol biosynthesis BshC N-terminal Rossmann-like" evidence="3">
    <location>
        <begin position="1"/>
        <end position="360"/>
    </location>
</feature>
<dbReference type="OrthoDB" id="9765151at2"/>
<dbReference type="Pfam" id="PF10079">
    <property type="entry name" value="Rossmann-like_BshC"/>
    <property type="match status" value="1"/>
</dbReference>
<dbReference type="EC" id="6.-.-.-" evidence="2"/>
<dbReference type="InterPro" id="IPR055398">
    <property type="entry name" value="Rossmann-like_BshC"/>
</dbReference>
<dbReference type="Pfam" id="PF24850">
    <property type="entry name" value="CC_BshC"/>
    <property type="match status" value="1"/>
</dbReference>
<dbReference type="Proteomes" id="UP000267268">
    <property type="component" value="Chromosome 1"/>
</dbReference>
<evidence type="ECO:0000313" key="5">
    <source>
        <dbReference type="EMBL" id="AZQ62715.1"/>
    </source>
</evidence>
<keyword evidence="1 2" id="KW-0436">Ligase</keyword>
<comment type="similarity">
    <text evidence="2">Belongs to the BshC family.</text>
</comment>
<evidence type="ECO:0000259" key="3">
    <source>
        <dbReference type="Pfam" id="PF10079"/>
    </source>
</evidence>
<dbReference type="InterPro" id="IPR011199">
    <property type="entry name" value="Bacillithiol_biosynth_BshC"/>
</dbReference>
<dbReference type="KEGG" id="fll:EI427_10835"/>
<dbReference type="PIRSF" id="PIRSF012535">
    <property type="entry name" value="UCP012535"/>
    <property type="match status" value="1"/>
</dbReference>
<name>A0A3S9P3D5_9BACT</name>
<feature type="domain" description="Bacillithiol biosynthesis BshC C-terminal coiled-coil" evidence="4">
    <location>
        <begin position="365"/>
        <end position="518"/>
    </location>
</feature>
<dbReference type="GO" id="GO:0016874">
    <property type="term" value="F:ligase activity"/>
    <property type="evidence" value="ECO:0007669"/>
    <property type="project" value="UniProtKB-UniRule"/>
</dbReference>
<evidence type="ECO:0000259" key="4">
    <source>
        <dbReference type="Pfam" id="PF24850"/>
    </source>
</evidence>
<evidence type="ECO:0000256" key="1">
    <source>
        <dbReference type="ARBA" id="ARBA00022598"/>
    </source>
</evidence>
<reference evidence="5 6" key="1">
    <citation type="submission" date="2018-12" db="EMBL/GenBank/DDBJ databases">
        <title>Flammeovirga pectinis sp. nov., isolated from the gut of the Korean scallop, Patinopecten yessoensis.</title>
        <authorList>
            <person name="Bae J.-W."/>
            <person name="Jeong Y.-S."/>
            <person name="Kang W."/>
        </authorList>
    </citation>
    <scope>NUCLEOTIDE SEQUENCE [LARGE SCALE GENOMIC DNA]</scope>
    <source>
        <strain evidence="5 6">L12M1</strain>
    </source>
</reference>
<dbReference type="InterPro" id="IPR055399">
    <property type="entry name" value="CC_BshC"/>
</dbReference>
<dbReference type="HAMAP" id="MF_01867">
    <property type="entry name" value="BshC"/>
    <property type="match status" value="1"/>
</dbReference>